<comment type="caution">
    <text evidence="1">The sequence shown here is derived from an EMBL/GenBank/DDBJ whole genome shotgun (WGS) entry which is preliminary data.</text>
</comment>
<dbReference type="Proteomes" id="UP001607303">
    <property type="component" value="Unassembled WGS sequence"/>
</dbReference>
<keyword evidence="2" id="KW-1185">Reference proteome</keyword>
<evidence type="ECO:0000313" key="1">
    <source>
        <dbReference type="EMBL" id="KAL2738163.1"/>
    </source>
</evidence>
<reference evidence="1 2" key="1">
    <citation type="journal article" date="2024" name="Ann. Entomol. Soc. Am.">
        <title>Genomic analyses of the southern and eastern yellowjacket wasps (Hymenoptera: Vespidae) reveal evolutionary signatures of social life.</title>
        <authorList>
            <person name="Catto M.A."/>
            <person name="Caine P.B."/>
            <person name="Orr S.E."/>
            <person name="Hunt B.G."/>
            <person name="Goodisman M.A.D."/>
        </authorList>
    </citation>
    <scope>NUCLEOTIDE SEQUENCE [LARGE SCALE GENOMIC DNA]</scope>
    <source>
        <strain evidence="1">232</strain>
        <tissue evidence="1">Head and thorax</tissue>
    </source>
</reference>
<protein>
    <submittedName>
        <fullName evidence="1">Uncharacterized protein</fullName>
    </submittedName>
</protein>
<evidence type="ECO:0000313" key="2">
    <source>
        <dbReference type="Proteomes" id="UP001607303"/>
    </source>
</evidence>
<sequence length="51" mass="6058">MCTDVISITDNWKHTATIKKNIYMNSVPRSIRSSYFIHRCECDEQKDDEHP</sequence>
<gene>
    <name evidence="1" type="ORF">V1477_011522</name>
</gene>
<name>A0ABD2BZE7_VESMC</name>
<proteinExistence type="predicted"/>
<accession>A0ABD2BZE7</accession>
<dbReference type="AlphaFoldDB" id="A0ABD2BZE7"/>
<organism evidence="1 2">
    <name type="scientific">Vespula maculifrons</name>
    <name type="common">Eastern yellow jacket</name>
    <name type="synonym">Wasp</name>
    <dbReference type="NCBI Taxonomy" id="7453"/>
    <lineage>
        <taxon>Eukaryota</taxon>
        <taxon>Metazoa</taxon>
        <taxon>Ecdysozoa</taxon>
        <taxon>Arthropoda</taxon>
        <taxon>Hexapoda</taxon>
        <taxon>Insecta</taxon>
        <taxon>Pterygota</taxon>
        <taxon>Neoptera</taxon>
        <taxon>Endopterygota</taxon>
        <taxon>Hymenoptera</taxon>
        <taxon>Apocrita</taxon>
        <taxon>Aculeata</taxon>
        <taxon>Vespoidea</taxon>
        <taxon>Vespidae</taxon>
        <taxon>Vespinae</taxon>
        <taxon>Vespula</taxon>
    </lineage>
</organism>
<dbReference type="EMBL" id="JAYRBN010000063">
    <property type="protein sequence ID" value="KAL2738163.1"/>
    <property type="molecule type" value="Genomic_DNA"/>
</dbReference>